<dbReference type="Proteomes" id="UP000619486">
    <property type="component" value="Unassembled WGS sequence"/>
</dbReference>
<evidence type="ECO:0000313" key="3">
    <source>
        <dbReference type="EMBL" id="GGT66894.1"/>
    </source>
</evidence>
<dbReference type="InterPro" id="IPR007278">
    <property type="entry name" value="DUF397"/>
</dbReference>
<feature type="region of interest" description="Disordered" evidence="1">
    <location>
        <begin position="1"/>
        <end position="24"/>
    </location>
</feature>
<keyword evidence="4" id="KW-1185">Reference proteome</keyword>
<reference evidence="3" key="1">
    <citation type="journal article" date="2014" name="Int. J. Syst. Evol. Microbiol.">
        <title>Complete genome sequence of Corynebacterium casei LMG S-19264T (=DSM 44701T), isolated from a smear-ripened cheese.</title>
        <authorList>
            <consortium name="US DOE Joint Genome Institute (JGI-PGF)"/>
            <person name="Walter F."/>
            <person name="Albersmeier A."/>
            <person name="Kalinowski J."/>
            <person name="Ruckert C."/>
        </authorList>
    </citation>
    <scope>NUCLEOTIDE SEQUENCE</scope>
    <source>
        <strain evidence="3">JCM 3172</strain>
    </source>
</reference>
<proteinExistence type="predicted"/>
<dbReference type="EMBL" id="BMQQ01000062">
    <property type="protein sequence ID" value="GGT66894.1"/>
    <property type="molecule type" value="Genomic_DNA"/>
</dbReference>
<accession>A0A918LY52</accession>
<name>A0A918LY52_9ACTN</name>
<sequence>MRPRRAHGGAGTESPLFGEGKSTMTERPEFQFVTAAACRDARVDNCPQVALNVPGVVALRDSKRPDTIVTMTPADWATLTAAIKGGEFDLSA</sequence>
<gene>
    <name evidence="3" type="ORF">GCM10014713_69390</name>
</gene>
<evidence type="ECO:0000313" key="4">
    <source>
        <dbReference type="Proteomes" id="UP000619486"/>
    </source>
</evidence>
<comment type="caution">
    <text evidence="3">The sequence shown here is derived from an EMBL/GenBank/DDBJ whole genome shotgun (WGS) entry which is preliminary data.</text>
</comment>
<dbReference type="Pfam" id="PF04149">
    <property type="entry name" value="DUF397"/>
    <property type="match status" value="1"/>
</dbReference>
<protein>
    <recommendedName>
        <fullName evidence="2">DUF397 domain-containing protein</fullName>
    </recommendedName>
</protein>
<evidence type="ECO:0000259" key="2">
    <source>
        <dbReference type="Pfam" id="PF04149"/>
    </source>
</evidence>
<feature type="domain" description="DUF397" evidence="2">
    <location>
        <begin position="44"/>
        <end position="84"/>
    </location>
</feature>
<evidence type="ECO:0000256" key="1">
    <source>
        <dbReference type="SAM" id="MobiDB-lite"/>
    </source>
</evidence>
<reference evidence="3" key="2">
    <citation type="submission" date="2020-09" db="EMBL/GenBank/DDBJ databases">
        <authorList>
            <person name="Sun Q."/>
            <person name="Ohkuma M."/>
        </authorList>
    </citation>
    <scope>NUCLEOTIDE SEQUENCE</scope>
    <source>
        <strain evidence="3">JCM 3172</strain>
    </source>
</reference>
<dbReference type="AlphaFoldDB" id="A0A918LY52"/>
<organism evidence="3 4">
    <name type="scientific">Streptomyces purpureus</name>
    <dbReference type="NCBI Taxonomy" id="1951"/>
    <lineage>
        <taxon>Bacteria</taxon>
        <taxon>Bacillati</taxon>
        <taxon>Actinomycetota</taxon>
        <taxon>Actinomycetes</taxon>
        <taxon>Kitasatosporales</taxon>
        <taxon>Streptomycetaceae</taxon>
        <taxon>Streptomyces</taxon>
    </lineage>
</organism>